<dbReference type="InterPro" id="IPR012748">
    <property type="entry name" value="Rieske-like_NirD"/>
</dbReference>
<proteinExistence type="predicted"/>
<evidence type="ECO:0000313" key="9">
    <source>
        <dbReference type="EMBL" id="MED6186768.1"/>
    </source>
</evidence>
<keyword evidence="3" id="KW-0809">Transit peptide</keyword>
<keyword evidence="2" id="KW-0479">Metal-binding</keyword>
<dbReference type="EMBL" id="JASCZI010182018">
    <property type="protein sequence ID" value="MED6186768.1"/>
    <property type="molecule type" value="Genomic_DNA"/>
</dbReference>
<dbReference type="Gene3D" id="2.102.10.10">
    <property type="entry name" value="Rieske [2Fe-2S] iron-sulphur domain"/>
    <property type="match status" value="1"/>
</dbReference>
<keyword evidence="4" id="KW-0560">Oxidoreductase</keyword>
<evidence type="ECO:0000256" key="7">
    <source>
        <dbReference type="ARBA" id="ARBA00023063"/>
    </source>
</evidence>
<organism evidence="9 10">
    <name type="scientific">Stylosanthes scabra</name>
    <dbReference type="NCBI Taxonomy" id="79078"/>
    <lineage>
        <taxon>Eukaryota</taxon>
        <taxon>Viridiplantae</taxon>
        <taxon>Streptophyta</taxon>
        <taxon>Embryophyta</taxon>
        <taxon>Tracheophyta</taxon>
        <taxon>Spermatophyta</taxon>
        <taxon>Magnoliopsida</taxon>
        <taxon>eudicotyledons</taxon>
        <taxon>Gunneridae</taxon>
        <taxon>Pentapetalae</taxon>
        <taxon>rosids</taxon>
        <taxon>fabids</taxon>
        <taxon>Fabales</taxon>
        <taxon>Fabaceae</taxon>
        <taxon>Papilionoideae</taxon>
        <taxon>50 kb inversion clade</taxon>
        <taxon>dalbergioids sensu lato</taxon>
        <taxon>Dalbergieae</taxon>
        <taxon>Pterocarpus clade</taxon>
        <taxon>Stylosanthes</taxon>
    </lineage>
</organism>
<evidence type="ECO:0000256" key="4">
    <source>
        <dbReference type="ARBA" id="ARBA00023002"/>
    </source>
</evidence>
<evidence type="ECO:0000256" key="1">
    <source>
        <dbReference type="ARBA" id="ARBA00022714"/>
    </source>
</evidence>
<protein>
    <recommendedName>
        <fullName evidence="8">Rieske domain-containing protein</fullName>
    </recommendedName>
</protein>
<gene>
    <name evidence="9" type="ORF">PIB30_069871</name>
</gene>
<keyword evidence="6" id="KW-0411">Iron-sulfur</keyword>
<dbReference type="PROSITE" id="PS51296">
    <property type="entry name" value="RIESKE"/>
    <property type="match status" value="1"/>
</dbReference>
<feature type="domain" description="Rieske" evidence="8">
    <location>
        <begin position="131"/>
        <end position="242"/>
    </location>
</feature>
<sequence length="337" mass="36695">MVPSNNTRIVVHIFVTKCIIHFLCVCVVHANDSTFLSLSLSQTFFLPLMAMATTNPLSLSSSKTHFSTPFLPSPSPNRNNPSLLSRRHNTSLRNSILLSYHSSSSARRRVACKATQVSVAEESSPSGGENWVPVVPLGALPKGERRVIIQEGETILLLWYKDEIFAIENRSPAEGAYSEGLLNAKLTQDGCIVCPTTDSTFDLRTGEIKEWYPKNPVLRVLTPALSSLFVYPVKTDEQNIYISMSGGVTSDASAEIVFSGKAQPGLTASDVNIEEVRMVVDEEAEGFGFTGKNELINGKAAVIGFLLLLDFELLTGKGLLKGTGFLDFIYSISNALN</sequence>
<evidence type="ECO:0000259" key="8">
    <source>
        <dbReference type="PROSITE" id="PS51296"/>
    </source>
</evidence>
<name>A0ABU6WRP3_9FABA</name>
<accession>A0ABU6WRP3</accession>
<evidence type="ECO:0000256" key="6">
    <source>
        <dbReference type="ARBA" id="ARBA00023014"/>
    </source>
</evidence>
<dbReference type="Proteomes" id="UP001341840">
    <property type="component" value="Unassembled WGS sequence"/>
</dbReference>
<dbReference type="SUPFAM" id="SSF50022">
    <property type="entry name" value="ISP domain"/>
    <property type="match status" value="1"/>
</dbReference>
<dbReference type="InterPro" id="IPR017941">
    <property type="entry name" value="Rieske_2Fe-2S"/>
</dbReference>
<reference evidence="9 10" key="1">
    <citation type="journal article" date="2023" name="Plants (Basel)">
        <title>Bridging the Gap: Combining Genomics and Transcriptomics Approaches to Understand Stylosanthes scabra, an Orphan Legume from the Brazilian Caatinga.</title>
        <authorList>
            <person name="Ferreira-Neto J.R.C."/>
            <person name="da Silva M.D."/>
            <person name="Binneck E."/>
            <person name="de Melo N.F."/>
            <person name="da Silva R.H."/>
            <person name="de Melo A.L.T.M."/>
            <person name="Pandolfi V."/>
            <person name="Bustamante F.O."/>
            <person name="Brasileiro-Vidal A.C."/>
            <person name="Benko-Iseppon A.M."/>
        </authorList>
    </citation>
    <scope>NUCLEOTIDE SEQUENCE [LARGE SCALE GENOMIC DNA]</scope>
    <source>
        <tissue evidence="9">Leaves</tissue>
    </source>
</reference>
<dbReference type="CDD" id="cd03467">
    <property type="entry name" value="Rieske"/>
    <property type="match status" value="1"/>
</dbReference>
<evidence type="ECO:0000313" key="10">
    <source>
        <dbReference type="Proteomes" id="UP001341840"/>
    </source>
</evidence>
<dbReference type="PANTHER" id="PTHR43456:SF2">
    <property type="entry name" value="RIESKE (2FE-2S) DOMAIN-CONTAINING PROTEIN"/>
    <property type="match status" value="1"/>
</dbReference>
<evidence type="ECO:0000256" key="3">
    <source>
        <dbReference type="ARBA" id="ARBA00022946"/>
    </source>
</evidence>
<comment type="caution">
    <text evidence="9">The sequence shown here is derived from an EMBL/GenBank/DDBJ whole genome shotgun (WGS) entry which is preliminary data.</text>
</comment>
<evidence type="ECO:0000256" key="5">
    <source>
        <dbReference type="ARBA" id="ARBA00023004"/>
    </source>
</evidence>
<keyword evidence="10" id="KW-1185">Reference proteome</keyword>
<dbReference type="PANTHER" id="PTHR43456">
    <property type="entry name" value="RIESKE (2FE-2S) DOMAIN-CONTAINING PROTEIN"/>
    <property type="match status" value="1"/>
</dbReference>
<dbReference type="InterPro" id="IPR036922">
    <property type="entry name" value="Rieske_2Fe-2S_sf"/>
</dbReference>
<keyword evidence="5" id="KW-0408">Iron</keyword>
<keyword evidence="1" id="KW-0001">2Fe-2S</keyword>
<evidence type="ECO:0000256" key="2">
    <source>
        <dbReference type="ARBA" id="ARBA00022723"/>
    </source>
</evidence>
<dbReference type="Pfam" id="PF13806">
    <property type="entry name" value="Rieske_2"/>
    <property type="match status" value="1"/>
</dbReference>
<keyword evidence="7" id="KW-0534">Nitrate assimilation</keyword>
<dbReference type="SUPFAM" id="SSF103511">
    <property type="entry name" value="Chlorophyll a-b binding protein"/>
    <property type="match status" value="1"/>
</dbReference>